<dbReference type="AlphaFoldDB" id="A0A6J8BMM0"/>
<dbReference type="OrthoDB" id="6057182at2759"/>
<evidence type="ECO:0000313" key="2">
    <source>
        <dbReference type="EMBL" id="CAC5384876.1"/>
    </source>
</evidence>
<sequence>MACTRGEEEHYTIPDEKYYDALKKKLLPALKEFVDRILKALSEGMVLHKIKDGGILYPRKFILDTQNMKLRYTGSEKKFRKKKTSWDLSNIREVREGEKDYAKRLEPFDRGRCIAVIFGANHHVLHLLTESKPERDMWLKGLRFAQNMEQYMDQKEQTDKYPFINTYTLHSLVV</sequence>
<organism evidence="2 3">
    <name type="scientific">Mytilus coruscus</name>
    <name type="common">Sea mussel</name>
    <dbReference type="NCBI Taxonomy" id="42192"/>
    <lineage>
        <taxon>Eukaryota</taxon>
        <taxon>Metazoa</taxon>
        <taxon>Spiralia</taxon>
        <taxon>Lophotrochozoa</taxon>
        <taxon>Mollusca</taxon>
        <taxon>Bivalvia</taxon>
        <taxon>Autobranchia</taxon>
        <taxon>Pteriomorphia</taxon>
        <taxon>Mytilida</taxon>
        <taxon>Mytiloidea</taxon>
        <taxon>Mytilidae</taxon>
        <taxon>Mytilinae</taxon>
        <taxon>Mytilus</taxon>
    </lineage>
</organism>
<protein>
    <submittedName>
        <fullName evidence="2">PLCG1</fullName>
        <ecNumber evidence="2">3.1.4.11</ecNumber>
    </submittedName>
</protein>
<dbReference type="GO" id="GO:0004435">
    <property type="term" value="F:phosphatidylinositol-4,5-bisphosphate phospholipase C activity"/>
    <property type="evidence" value="ECO:0007669"/>
    <property type="project" value="UniProtKB-EC"/>
</dbReference>
<proteinExistence type="predicted"/>
<dbReference type="InterPro" id="IPR011993">
    <property type="entry name" value="PH-like_dom_sf"/>
</dbReference>
<dbReference type="InterPro" id="IPR001849">
    <property type="entry name" value="PH_domain"/>
</dbReference>
<accession>A0A6J8BMM0</accession>
<keyword evidence="3" id="KW-1185">Reference proteome</keyword>
<dbReference type="SUPFAM" id="SSF50729">
    <property type="entry name" value="PH domain-like"/>
    <property type="match status" value="1"/>
</dbReference>
<evidence type="ECO:0000313" key="3">
    <source>
        <dbReference type="Proteomes" id="UP000507470"/>
    </source>
</evidence>
<dbReference type="EC" id="3.1.4.11" evidence="2"/>
<gene>
    <name evidence="2" type="ORF">MCOR_20482</name>
</gene>
<reference evidence="2 3" key="1">
    <citation type="submission" date="2020-06" db="EMBL/GenBank/DDBJ databases">
        <authorList>
            <person name="Li R."/>
            <person name="Bekaert M."/>
        </authorList>
    </citation>
    <scope>NUCLEOTIDE SEQUENCE [LARGE SCALE GENOMIC DNA]</scope>
    <source>
        <strain evidence="3">wild</strain>
    </source>
</reference>
<dbReference type="SMART" id="SM00233">
    <property type="entry name" value="PH"/>
    <property type="match status" value="1"/>
</dbReference>
<keyword evidence="2" id="KW-0378">Hydrolase</keyword>
<evidence type="ECO:0000259" key="1">
    <source>
        <dbReference type="SMART" id="SM00233"/>
    </source>
</evidence>
<name>A0A6J8BMM0_MYTCO</name>
<feature type="domain" description="PH" evidence="1">
    <location>
        <begin position="40"/>
        <end position="149"/>
    </location>
</feature>
<dbReference type="Gene3D" id="2.30.29.30">
    <property type="entry name" value="Pleckstrin-homology domain (PH domain)/Phosphotyrosine-binding domain (PTB)"/>
    <property type="match status" value="1"/>
</dbReference>
<dbReference type="EMBL" id="CACVKT020003664">
    <property type="protein sequence ID" value="CAC5384876.1"/>
    <property type="molecule type" value="Genomic_DNA"/>
</dbReference>
<dbReference type="Proteomes" id="UP000507470">
    <property type="component" value="Unassembled WGS sequence"/>
</dbReference>
<dbReference type="Pfam" id="PF00169">
    <property type="entry name" value="PH"/>
    <property type="match status" value="1"/>
</dbReference>